<dbReference type="FunFam" id="4.10.1060.10:FF:000003">
    <property type="entry name" value="E3 SUMO-protein ligase RanBP2"/>
    <property type="match status" value="1"/>
</dbReference>
<feature type="compositionally biased region" description="Polar residues" evidence="21">
    <location>
        <begin position="791"/>
        <end position="804"/>
    </location>
</feature>
<dbReference type="GO" id="GO:0003677">
    <property type="term" value="F:DNA binding"/>
    <property type="evidence" value="ECO:0007669"/>
    <property type="project" value="UniProtKB-KW"/>
</dbReference>
<protein>
    <recommendedName>
        <fullName evidence="17">Nuclear pore complex protein Nup153</fullName>
    </recommendedName>
    <alternativeName>
        <fullName evidence="19">153 kDa nucleoporin</fullName>
    </alternativeName>
    <alternativeName>
        <fullName evidence="18">Nucleoporin Nup153</fullName>
    </alternativeName>
</protein>
<evidence type="ECO:0000313" key="24">
    <source>
        <dbReference type="Proteomes" id="UP000000311"/>
    </source>
</evidence>
<dbReference type="Pfam" id="PF00641">
    <property type="entry name" value="Zn_ribbon_RanBP"/>
    <property type="match status" value="4"/>
</dbReference>
<dbReference type="InterPro" id="IPR026054">
    <property type="entry name" value="Nucleoporin"/>
</dbReference>
<evidence type="ECO:0000256" key="4">
    <source>
        <dbReference type="ARBA" id="ARBA00022448"/>
    </source>
</evidence>
<evidence type="ECO:0000313" key="23">
    <source>
        <dbReference type="EMBL" id="EFN70980.1"/>
    </source>
</evidence>
<dbReference type="Proteomes" id="UP000000311">
    <property type="component" value="Unassembled WGS sequence"/>
</dbReference>
<dbReference type="GO" id="GO:0017056">
    <property type="term" value="F:structural constituent of nuclear pore"/>
    <property type="evidence" value="ECO:0007669"/>
    <property type="project" value="TreeGrafter"/>
</dbReference>
<keyword evidence="8" id="KW-0509">mRNA transport</keyword>
<dbReference type="Gene3D" id="4.10.1060.10">
    <property type="entry name" value="Zinc finger, RanBP2-type"/>
    <property type="match status" value="4"/>
</dbReference>
<keyword evidence="7 20" id="KW-0863">Zinc-finger</keyword>
<dbReference type="FunFam" id="4.10.1060.10:FF:000001">
    <property type="entry name" value="Nuclear pore complex protein Nup153"/>
    <property type="match status" value="2"/>
</dbReference>
<dbReference type="SMART" id="SM00547">
    <property type="entry name" value="ZnF_RBZ"/>
    <property type="match status" value="5"/>
</dbReference>
<evidence type="ECO:0000256" key="18">
    <source>
        <dbReference type="ARBA" id="ARBA00078197"/>
    </source>
</evidence>
<dbReference type="GO" id="GO:0005643">
    <property type="term" value="C:nuclear pore"/>
    <property type="evidence" value="ECO:0007669"/>
    <property type="project" value="UniProtKB-SubCell"/>
</dbReference>
<evidence type="ECO:0000256" key="6">
    <source>
        <dbReference type="ARBA" id="ARBA00022737"/>
    </source>
</evidence>
<evidence type="ECO:0000256" key="10">
    <source>
        <dbReference type="ARBA" id="ARBA00022927"/>
    </source>
</evidence>
<evidence type="ECO:0000256" key="1">
    <source>
        <dbReference type="ARBA" id="ARBA00001947"/>
    </source>
</evidence>
<comment type="subcellular location">
    <subcellularLocation>
        <location evidence="2">Nucleus membrane</location>
    </subcellularLocation>
    <subcellularLocation>
        <location evidence="3">Nucleus</location>
        <location evidence="3">Nuclear pore complex</location>
    </subcellularLocation>
</comment>
<feature type="compositionally biased region" description="Low complexity" evidence="21">
    <location>
        <begin position="805"/>
        <end position="815"/>
    </location>
</feature>
<feature type="compositionally biased region" description="Low complexity" evidence="21">
    <location>
        <begin position="171"/>
        <end position="186"/>
    </location>
</feature>
<evidence type="ECO:0000256" key="3">
    <source>
        <dbReference type="ARBA" id="ARBA00004567"/>
    </source>
</evidence>
<dbReference type="EMBL" id="GL437123">
    <property type="protein sequence ID" value="EFN70980.1"/>
    <property type="molecule type" value="Genomic_DNA"/>
</dbReference>
<keyword evidence="10" id="KW-0653">Protein transport</keyword>
<organism evidence="24">
    <name type="scientific">Camponotus floridanus</name>
    <name type="common">Florida carpenter ant</name>
    <dbReference type="NCBI Taxonomy" id="104421"/>
    <lineage>
        <taxon>Eukaryota</taxon>
        <taxon>Metazoa</taxon>
        <taxon>Ecdysozoa</taxon>
        <taxon>Arthropoda</taxon>
        <taxon>Hexapoda</taxon>
        <taxon>Insecta</taxon>
        <taxon>Pterygota</taxon>
        <taxon>Neoptera</taxon>
        <taxon>Endopterygota</taxon>
        <taxon>Hymenoptera</taxon>
        <taxon>Apocrita</taxon>
        <taxon>Aculeata</taxon>
        <taxon>Formicoidea</taxon>
        <taxon>Formicidae</taxon>
        <taxon>Formicinae</taxon>
        <taxon>Camponotus</taxon>
    </lineage>
</organism>
<dbReference type="GO" id="GO:0051028">
    <property type="term" value="P:mRNA transport"/>
    <property type="evidence" value="ECO:0007669"/>
    <property type="project" value="UniProtKB-KW"/>
</dbReference>
<proteinExistence type="inferred from homology"/>
<dbReference type="GO" id="GO:0006405">
    <property type="term" value="P:RNA export from nucleus"/>
    <property type="evidence" value="ECO:0007669"/>
    <property type="project" value="TreeGrafter"/>
</dbReference>
<dbReference type="GO" id="GO:0008270">
    <property type="term" value="F:zinc ion binding"/>
    <property type="evidence" value="ECO:0007669"/>
    <property type="project" value="UniProtKB-KW"/>
</dbReference>
<dbReference type="OrthoDB" id="79830at2759"/>
<keyword evidence="9" id="KW-0862">Zinc</keyword>
<keyword evidence="11" id="KW-0811">Translocation</keyword>
<dbReference type="KEGG" id="cfo:105248898"/>
<evidence type="ECO:0000256" key="19">
    <source>
        <dbReference type="ARBA" id="ARBA00079437"/>
    </source>
</evidence>
<accession>E2A695</accession>
<feature type="domain" description="RanBP2-type" evidence="22">
    <location>
        <begin position="703"/>
        <end position="732"/>
    </location>
</feature>
<dbReference type="SUPFAM" id="SSF90209">
    <property type="entry name" value="Ran binding protein zinc finger-like"/>
    <property type="match status" value="3"/>
</dbReference>
<feature type="domain" description="RanBP2-type" evidence="22">
    <location>
        <begin position="881"/>
        <end position="910"/>
    </location>
</feature>
<evidence type="ECO:0000256" key="5">
    <source>
        <dbReference type="ARBA" id="ARBA00022723"/>
    </source>
</evidence>
<reference evidence="23 24" key="1">
    <citation type="journal article" date="2010" name="Science">
        <title>Genomic comparison of the ants Camponotus floridanus and Harpegnathos saltator.</title>
        <authorList>
            <person name="Bonasio R."/>
            <person name="Zhang G."/>
            <person name="Ye C."/>
            <person name="Mutti N.S."/>
            <person name="Fang X."/>
            <person name="Qin N."/>
            <person name="Donahue G."/>
            <person name="Yang P."/>
            <person name="Li Q."/>
            <person name="Li C."/>
            <person name="Zhang P."/>
            <person name="Huang Z."/>
            <person name="Berger S.L."/>
            <person name="Reinberg D."/>
            <person name="Wang J."/>
            <person name="Liebig J."/>
        </authorList>
    </citation>
    <scope>NUCLEOTIDE SEQUENCE [LARGE SCALE GENOMIC DNA]</scope>
    <source>
        <strain evidence="24">C129</strain>
    </source>
</reference>
<keyword evidence="23" id="KW-0436">Ligase</keyword>
<evidence type="ECO:0000256" key="2">
    <source>
        <dbReference type="ARBA" id="ARBA00004126"/>
    </source>
</evidence>
<evidence type="ECO:0000259" key="22">
    <source>
        <dbReference type="PROSITE" id="PS50199"/>
    </source>
</evidence>
<feature type="region of interest" description="Disordered" evidence="21">
    <location>
        <begin position="1"/>
        <end position="24"/>
    </location>
</feature>
<feature type="domain" description="RanBP2-type" evidence="22">
    <location>
        <begin position="638"/>
        <end position="668"/>
    </location>
</feature>
<dbReference type="InterPro" id="IPR001876">
    <property type="entry name" value="Znf_RanBP2"/>
</dbReference>
<evidence type="ECO:0000256" key="13">
    <source>
        <dbReference type="ARBA" id="ARBA00023132"/>
    </source>
</evidence>
<keyword evidence="13" id="KW-0906">Nuclear pore complex</keyword>
<evidence type="ECO:0000256" key="12">
    <source>
        <dbReference type="ARBA" id="ARBA00023125"/>
    </source>
</evidence>
<feature type="region of interest" description="Disordered" evidence="21">
    <location>
        <begin position="791"/>
        <end position="864"/>
    </location>
</feature>
<evidence type="ECO:0000256" key="11">
    <source>
        <dbReference type="ARBA" id="ARBA00023010"/>
    </source>
</evidence>
<evidence type="ECO:0000256" key="17">
    <source>
        <dbReference type="ARBA" id="ARBA00068609"/>
    </source>
</evidence>
<dbReference type="STRING" id="104421.E2A695"/>
<dbReference type="GO" id="GO:0006606">
    <property type="term" value="P:protein import into nucleus"/>
    <property type="evidence" value="ECO:0007669"/>
    <property type="project" value="TreeGrafter"/>
</dbReference>
<evidence type="ECO:0000256" key="16">
    <source>
        <dbReference type="ARBA" id="ARBA00060842"/>
    </source>
</evidence>
<comment type="similarity">
    <text evidence="16">Belongs to the NUP153 family.</text>
</comment>
<feature type="domain" description="RanBP2-type" evidence="22">
    <location>
        <begin position="933"/>
        <end position="962"/>
    </location>
</feature>
<dbReference type="PANTHER" id="PTHR23193">
    <property type="entry name" value="NUCLEAR PORE COMPLEX PROTEIN NUP"/>
    <property type="match status" value="1"/>
</dbReference>
<feature type="compositionally biased region" description="Polar residues" evidence="21">
    <location>
        <begin position="816"/>
        <end position="833"/>
    </location>
</feature>
<gene>
    <name evidence="23" type="ORF">EAG_09869</name>
</gene>
<evidence type="ECO:0000256" key="15">
    <source>
        <dbReference type="ARBA" id="ARBA00023242"/>
    </source>
</evidence>
<dbReference type="PANTHER" id="PTHR23193:SF23">
    <property type="entry name" value="NUCLEAR PORE COMPLEX PROTEIN NUP153"/>
    <property type="match status" value="1"/>
</dbReference>
<keyword evidence="4" id="KW-0813">Transport</keyword>
<evidence type="ECO:0000256" key="21">
    <source>
        <dbReference type="SAM" id="MobiDB-lite"/>
    </source>
</evidence>
<dbReference type="InterPro" id="IPR036443">
    <property type="entry name" value="Znf_RanBP2_sf"/>
</dbReference>
<keyword evidence="15" id="KW-0539">Nucleus</keyword>
<keyword evidence="24" id="KW-1185">Reference proteome</keyword>
<dbReference type="PROSITE" id="PS01358">
    <property type="entry name" value="ZF_RANBP2_1"/>
    <property type="match status" value="5"/>
</dbReference>
<feature type="region of interest" description="Disordered" evidence="21">
    <location>
        <begin position="56"/>
        <end position="82"/>
    </location>
</feature>
<evidence type="ECO:0000256" key="9">
    <source>
        <dbReference type="ARBA" id="ARBA00022833"/>
    </source>
</evidence>
<name>E2A695_CAMFO</name>
<dbReference type="GO" id="GO:0016874">
    <property type="term" value="F:ligase activity"/>
    <property type="evidence" value="ECO:0007669"/>
    <property type="project" value="UniProtKB-KW"/>
</dbReference>
<sequence>MSKGSGAPAGRRPSSRNAKPYDANNSFVRKMATKVTDFIPQSSWISKWFNPLQGNEDALDNRENTEETEDDIQQPPNKRSRICMDTIHPPGTFSIQTRAKSALNTIEPSKEQYPVHNEREDFSELATAGPSGISRLISSTPAMQADIRTVTSHKSDLNLASSINNGIINGIDDNSESSESTSGCSSLIPQINRHEGPSNLYNSTFPSRRRHIDDKLTFTNHLQSPRSLFLDSNSRDTLSSRRPSFNASVMTNVLDRASPLSSPFYSGNITFGGANAAGFYKPNRNLFNNSSELQLKVPRRTNVEVKPSSAVDDSSGMSQTAKKILEALEHFSSPISDAKKIPLKNTNNTLFPVMNRKRAREEVASPSARIGLRHLTRELTVPTVPDILKLRRRQKLQDTTLAARKIVSSRSDPPPPPQEYRLRMDDTDNEKYRGKLKGKSKINLEQEETVAPLNLPNVPLPITTLPNFNFTLPFPTLHSTEKTIANKENTFTFASPIKMPDVEKNLQSVNNYTFSNPINADDSTSKTITSSLCSIIEDVGSAFSSTDDTITSMPNFIWSGSSTAPRLKAKVKNSKDDFVEPSVMYEQKSGSVINVLCSKSDKIESTLIEQSNSRSTETTDKIANASISSDLDIKSTHDATLSWECSECLIKNSGTDKQCTACKVVRSNPNDKTSSTCLTSTINTVVKSKPVPNDCFGSQFKLSTNQWECTTCCVRNKQSDVKCVACSALKPGSNADVMQQTIKSQNDLMEKFKPAEGSWECHGCLLRNAANVITCPCCNASKPTSIKTNLKKTNTVTESSSQKSTAANTDNTANTSQEITSSNYQIMNKSSKLPTPIKTSPKKADTVAESSSQKSGTDDIDNVAMQGTTSSNEIMNKFKPSKDSWECSGCLVRNNNSVTTCPCCSTPKPNSLGESSNTNQTSTNGFGDKFKKPEGSWNCDTCLIQNDANSTQCVACQALKPGTVKSNKSASSVSSTLQFKFGVPSNTSNLVNPSSFNFGIDKADNHNSDTASPLNGFKFGNTQQVMRNTSTNATTTCLPTFAQPTFTFSDSKALSQSATIPTFGQVPTSSAALSTNLSFGENKSAEISTLSSNKSTSDTPAATLFPIVSSSTSLFNNNESKTTMAFGTNKPAFTTTDSSKPSGFSMPEKIPTFGSNMQDNKPAIFGTPETKLPVVFNSPVVNPLPTFGIPSSSSATSSLFGSSNSTAFGNNTTPAFDGIATTPTTLFSSTKPSVETNPVSNSSLFKFGSTSSQQSATGSGFNFSANVNSAAKPLFTFGNNSAPSSNNMFGSGTFGANTASTNTNANFAFNTPKQETPAAFGQGATTTPMFGAPQANPQTQATSPSFSSTPLSNTGFNFASAAPSAAASGGFNFGGMSSTSTGGFNYNPPTTTPTVVFDPNSRPSFNFTKGSVPTAFNAPPQSAAPQRKIKKAFRRCMR</sequence>
<dbReference type="PROSITE" id="PS50199">
    <property type="entry name" value="ZF_RANBP2_2"/>
    <property type="match status" value="5"/>
</dbReference>
<dbReference type="GO" id="GO:0008139">
    <property type="term" value="F:nuclear localization sequence binding"/>
    <property type="evidence" value="ECO:0007669"/>
    <property type="project" value="TreeGrafter"/>
</dbReference>
<feature type="domain" description="RanBP2-type" evidence="22">
    <location>
        <begin position="755"/>
        <end position="784"/>
    </location>
</feature>
<evidence type="ECO:0000256" key="8">
    <source>
        <dbReference type="ARBA" id="ARBA00022816"/>
    </source>
</evidence>
<comment type="cofactor">
    <cofactor evidence="1">
        <name>Zn(2+)</name>
        <dbReference type="ChEBI" id="CHEBI:29105"/>
    </cofactor>
</comment>
<feature type="region of interest" description="Disordered" evidence="21">
    <location>
        <begin position="171"/>
        <end position="198"/>
    </location>
</feature>
<dbReference type="InParanoid" id="E2A695"/>
<keyword evidence="14" id="KW-0472">Membrane</keyword>
<keyword evidence="12" id="KW-0238">DNA-binding</keyword>
<dbReference type="GO" id="GO:0031965">
    <property type="term" value="C:nuclear membrane"/>
    <property type="evidence" value="ECO:0007669"/>
    <property type="project" value="UniProtKB-SubCell"/>
</dbReference>
<evidence type="ECO:0000256" key="20">
    <source>
        <dbReference type="PROSITE-ProRule" id="PRU00322"/>
    </source>
</evidence>
<evidence type="ECO:0000256" key="7">
    <source>
        <dbReference type="ARBA" id="ARBA00022771"/>
    </source>
</evidence>
<dbReference type="OMA" id="CCNTAKP"/>
<keyword evidence="6" id="KW-0677">Repeat</keyword>
<evidence type="ECO:0000256" key="14">
    <source>
        <dbReference type="ARBA" id="ARBA00023136"/>
    </source>
</evidence>
<keyword evidence="5" id="KW-0479">Metal-binding</keyword>